<organism evidence="2 3">
    <name type="scientific">Urochloa decumbens</name>
    <dbReference type="NCBI Taxonomy" id="240449"/>
    <lineage>
        <taxon>Eukaryota</taxon>
        <taxon>Viridiplantae</taxon>
        <taxon>Streptophyta</taxon>
        <taxon>Embryophyta</taxon>
        <taxon>Tracheophyta</taxon>
        <taxon>Spermatophyta</taxon>
        <taxon>Magnoliopsida</taxon>
        <taxon>Liliopsida</taxon>
        <taxon>Poales</taxon>
        <taxon>Poaceae</taxon>
        <taxon>PACMAD clade</taxon>
        <taxon>Panicoideae</taxon>
        <taxon>Panicodae</taxon>
        <taxon>Paniceae</taxon>
        <taxon>Melinidinae</taxon>
        <taxon>Urochloa</taxon>
    </lineage>
</organism>
<reference evidence="2 3" key="2">
    <citation type="submission" date="2024-10" db="EMBL/GenBank/DDBJ databases">
        <authorList>
            <person name="Ryan C."/>
        </authorList>
    </citation>
    <scope>NUCLEOTIDE SEQUENCE [LARGE SCALE GENOMIC DNA]</scope>
</reference>
<keyword evidence="1" id="KW-0732">Signal</keyword>
<feature type="chain" id="PRO_5044752643" evidence="1">
    <location>
        <begin position="20"/>
        <end position="63"/>
    </location>
</feature>
<name>A0ABC9D8L6_9POAL</name>
<proteinExistence type="predicted"/>
<dbReference type="Proteomes" id="UP001497457">
    <property type="component" value="Chromosome 31b"/>
</dbReference>
<evidence type="ECO:0000313" key="2">
    <source>
        <dbReference type="EMBL" id="CAL5033497.1"/>
    </source>
</evidence>
<keyword evidence="3" id="KW-1185">Reference proteome</keyword>
<reference evidence="3" key="1">
    <citation type="submission" date="2024-06" db="EMBL/GenBank/DDBJ databases">
        <authorList>
            <person name="Ryan C."/>
        </authorList>
    </citation>
    <scope>NUCLEOTIDE SEQUENCE [LARGE SCALE GENOMIC DNA]</scope>
</reference>
<accession>A0ABC9D8L6</accession>
<protein>
    <submittedName>
        <fullName evidence="2">Uncharacterized protein</fullName>
    </submittedName>
</protein>
<evidence type="ECO:0000256" key="1">
    <source>
        <dbReference type="SAM" id="SignalP"/>
    </source>
</evidence>
<feature type="signal peptide" evidence="1">
    <location>
        <begin position="1"/>
        <end position="19"/>
    </location>
</feature>
<dbReference type="EMBL" id="OZ075141">
    <property type="protein sequence ID" value="CAL5033497.1"/>
    <property type="molecule type" value="Genomic_DNA"/>
</dbReference>
<gene>
    <name evidence="2" type="ORF">URODEC1_LOCUS82693</name>
</gene>
<evidence type="ECO:0000313" key="3">
    <source>
        <dbReference type="Proteomes" id="UP001497457"/>
    </source>
</evidence>
<sequence>MKIVVCAVLMLLVISNCSAEMPPMMPAEEEHAELAKKGKAPEINCDPRYDPCIMPGQHTTPGH</sequence>
<dbReference type="AlphaFoldDB" id="A0ABC9D8L6"/>